<protein>
    <submittedName>
        <fullName evidence="3">Molybdopterin-guanine dinucleotide biosynthesis protein A</fullName>
    </submittedName>
</protein>
<dbReference type="EMBL" id="JAVDXZ010000001">
    <property type="protein sequence ID" value="MDR7329103.1"/>
    <property type="molecule type" value="Genomic_DNA"/>
</dbReference>
<evidence type="ECO:0000313" key="3">
    <source>
        <dbReference type="EMBL" id="MDR7329103.1"/>
    </source>
</evidence>
<evidence type="ECO:0000259" key="2">
    <source>
        <dbReference type="Pfam" id="PF12804"/>
    </source>
</evidence>
<dbReference type="Pfam" id="PF12804">
    <property type="entry name" value="NTP_transf_3"/>
    <property type="match status" value="1"/>
</dbReference>
<dbReference type="InterPro" id="IPR025877">
    <property type="entry name" value="MobA-like_NTP_Trfase"/>
</dbReference>
<gene>
    <name evidence="3" type="ORF">J2S39_000779</name>
</gene>
<sequence length="204" mass="21509">MAELDGRTLTPGLDVIILAGGRGTRMGGRDKAAVVVDGERLVDLLLDEVSLINDLMQVVVVSTRDLEVRPGVKIAREEPPFSGPLSAIAAGLDSLSCEPSERTAILAVDAPDSAQLIPELRDALSGAPDSAAAVIEEAGGHLQPLCALWDTAALHHALRDFGDVSDRPAKALLETVSFVSVEGTGEERDYDTLEELAEFGDVED</sequence>
<evidence type="ECO:0000313" key="4">
    <source>
        <dbReference type="Proteomes" id="UP001180840"/>
    </source>
</evidence>
<comment type="caution">
    <text evidence="3">The sequence shown here is derived from an EMBL/GenBank/DDBJ whole genome shotgun (WGS) entry which is preliminary data.</text>
</comment>
<evidence type="ECO:0000256" key="1">
    <source>
        <dbReference type="ARBA" id="ARBA00022679"/>
    </source>
</evidence>
<organism evidence="3 4">
    <name type="scientific">Corynebacterium guangdongense</name>
    <dbReference type="NCBI Taxonomy" id="1783348"/>
    <lineage>
        <taxon>Bacteria</taxon>
        <taxon>Bacillati</taxon>
        <taxon>Actinomycetota</taxon>
        <taxon>Actinomycetes</taxon>
        <taxon>Mycobacteriales</taxon>
        <taxon>Corynebacteriaceae</taxon>
        <taxon>Corynebacterium</taxon>
    </lineage>
</organism>
<keyword evidence="1" id="KW-0808">Transferase</keyword>
<dbReference type="SUPFAM" id="SSF53448">
    <property type="entry name" value="Nucleotide-diphospho-sugar transferases"/>
    <property type="match status" value="1"/>
</dbReference>
<feature type="domain" description="MobA-like NTP transferase" evidence="2">
    <location>
        <begin position="15"/>
        <end position="173"/>
    </location>
</feature>
<dbReference type="PANTHER" id="PTHR19136:SF81">
    <property type="entry name" value="MOLYBDENUM COFACTOR GUANYLYLTRANSFERASE"/>
    <property type="match status" value="1"/>
</dbReference>
<accession>A0ABU1ZYZ8</accession>
<proteinExistence type="predicted"/>
<keyword evidence="4" id="KW-1185">Reference proteome</keyword>
<dbReference type="PANTHER" id="PTHR19136">
    <property type="entry name" value="MOLYBDENUM COFACTOR GUANYLYLTRANSFERASE"/>
    <property type="match status" value="1"/>
</dbReference>
<dbReference type="Proteomes" id="UP001180840">
    <property type="component" value="Unassembled WGS sequence"/>
</dbReference>
<name>A0ABU1ZYZ8_9CORY</name>
<dbReference type="InterPro" id="IPR029044">
    <property type="entry name" value="Nucleotide-diphossugar_trans"/>
</dbReference>
<reference evidence="3" key="1">
    <citation type="submission" date="2023-07" db="EMBL/GenBank/DDBJ databases">
        <title>Sequencing the genomes of 1000 actinobacteria strains.</title>
        <authorList>
            <person name="Klenk H.-P."/>
        </authorList>
    </citation>
    <scope>NUCLEOTIDE SEQUENCE</scope>
    <source>
        <strain evidence="3">DSM 107476</strain>
    </source>
</reference>
<dbReference type="Gene3D" id="3.90.550.10">
    <property type="entry name" value="Spore Coat Polysaccharide Biosynthesis Protein SpsA, Chain A"/>
    <property type="match status" value="1"/>
</dbReference>
<dbReference type="RefSeq" id="WP_290198071.1">
    <property type="nucleotide sequence ID" value="NZ_CP047654.1"/>
</dbReference>